<gene>
    <name evidence="2" type="ORF">GH714_036747</name>
</gene>
<dbReference type="EMBL" id="JAAGAX010000008">
    <property type="protein sequence ID" value="KAF2308202.1"/>
    <property type="molecule type" value="Genomic_DNA"/>
</dbReference>
<keyword evidence="3" id="KW-1185">Reference proteome</keyword>
<feature type="region of interest" description="Disordered" evidence="1">
    <location>
        <begin position="146"/>
        <end position="249"/>
    </location>
</feature>
<dbReference type="Proteomes" id="UP000467840">
    <property type="component" value="Chromosome 9"/>
</dbReference>
<protein>
    <submittedName>
        <fullName evidence="2">Uncharacterized protein</fullName>
    </submittedName>
</protein>
<organism evidence="2 3">
    <name type="scientific">Hevea brasiliensis</name>
    <name type="common">Para rubber tree</name>
    <name type="synonym">Siphonia brasiliensis</name>
    <dbReference type="NCBI Taxonomy" id="3981"/>
    <lineage>
        <taxon>Eukaryota</taxon>
        <taxon>Viridiplantae</taxon>
        <taxon>Streptophyta</taxon>
        <taxon>Embryophyta</taxon>
        <taxon>Tracheophyta</taxon>
        <taxon>Spermatophyta</taxon>
        <taxon>Magnoliopsida</taxon>
        <taxon>eudicotyledons</taxon>
        <taxon>Gunneridae</taxon>
        <taxon>Pentapetalae</taxon>
        <taxon>rosids</taxon>
        <taxon>fabids</taxon>
        <taxon>Malpighiales</taxon>
        <taxon>Euphorbiaceae</taxon>
        <taxon>Crotonoideae</taxon>
        <taxon>Micrandreae</taxon>
        <taxon>Hevea</taxon>
    </lineage>
</organism>
<dbReference type="AlphaFoldDB" id="A0A6A6M3H7"/>
<proteinExistence type="predicted"/>
<evidence type="ECO:0000256" key="1">
    <source>
        <dbReference type="SAM" id="MobiDB-lite"/>
    </source>
</evidence>
<accession>A0A6A6M3H7</accession>
<sequence>MAEVSDKAQCNSSLVEKMAGAKCKGLAKSMGPSRMREEFGDVKNMLARILRHLINEESRVDKVEDRLAELGGDMEESHEELQATLKETINKLTSERASKSEGSVRENFHSPSENRRGVRIVLRCYRCKGPHKKRNCPKKAVFVAKGKEPEQSSAPLEPASEGSLPCGSLGAMSLVGPSEVPSMDAVDGCGTQVQSKLPKKLPPEEEVGCVSEPTAGSPSEVVLPKQERPRQPRSRRGGKVQGQESGVVT</sequence>
<evidence type="ECO:0000313" key="3">
    <source>
        <dbReference type="Proteomes" id="UP000467840"/>
    </source>
</evidence>
<name>A0A6A6M3H7_HEVBR</name>
<evidence type="ECO:0000313" key="2">
    <source>
        <dbReference type="EMBL" id="KAF2308202.1"/>
    </source>
</evidence>
<reference evidence="2 3" key="1">
    <citation type="journal article" date="2020" name="Mol. Plant">
        <title>The Chromosome-Based Rubber Tree Genome Provides New Insights into Spurge Genome Evolution and Rubber Biosynthesis.</title>
        <authorList>
            <person name="Liu J."/>
            <person name="Shi C."/>
            <person name="Shi C.C."/>
            <person name="Li W."/>
            <person name="Zhang Q.J."/>
            <person name="Zhang Y."/>
            <person name="Li K."/>
            <person name="Lu H.F."/>
            <person name="Shi C."/>
            <person name="Zhu S.T."/>
            <person name="Xiao Z.Y."/>
            <person name="Nan H."/>
            <person name="Yue Y."/>
            <person name="Zhu X.G."/>
            <person name="Wu Y."/>
            <person name="Hong X.N."/>
            <person name="Fan G.Y."/>
            <person name="Tong Y."/>
            <person name="Zhang D."/>
            <person name="Mao C.L."/>
            <person name="Liu Y.L."/>
            <person name="Hao S.J."/>
            <person name="Liu W.Q."/>
            <person name="Lv M.Q."/>
            <person name="Zhang H.B."/>
            <person name="Liu Y."/>
            <person name="Hu-Tang G.R."/>
            <person name="Wang J.P."/>
            <person name="Wang J.H."/>
            <person name="Sun Y.H."/>
            <person name="Ni S.B."/>
            <person name="Chen W.B."/>
            <person name="Zhang X.C."/>
            <person name="Jiao Y.N."/>
            <person name="Eichler E.E."/>
            <person name="Li G.H."/>
            <person name="Liu X."/>
            <person name="Gao L.Z."/>
        </authorList>
    </citation>
    <scope>NUCLEOTIDE SEQUENCE [LARGE SCALE GENOMIC DNA]</scope>
    <source>
        <strain evidence="3">cv. GT1</strain>
        <tissue evidence="2">Leaf</tissue>
    </source>
</reference>
<comment type="caution">
    <text evidence="2">The sequence shown here is derived from an EMBL/GenBank/DDBJ whole genome shotgun (WGS) entry which is preliminary data.</text>
</comment>